<name>A0ABZ3F331_9FIRM</name>
<gene>
    <name evidence="1" type="ORF">V6984_09345</name>
</gene>
<dbReference type="RefSeq" id="WP_342759518.1">
    <property type="nucleotide sequence ID" value="NZ_CP146256.1"/>
</dbReference>
<protein>
    <submittedName>
        <fullName evidence="1">Uncharacterized protein</fullName>
    </submittedName>
</protein>
<proteinExistence type="predicted"/>
<sequence>MSSIAKVIIVLESREDTPGADQLVSVDTYDKDDNLIESDQSDCGNYFHSEQEAITFYSKNLGLDKSVFTVEFQ</sequence>
<dbReference type="Proteomes" id="UP001451571">
    <property type="component" value="Chromosome"/>
</dbReference>
<keyword evidence="2" id="KW-1185">Reference proteome</keyword>
<evidence type="ECO:0000313" key="1">
    <source>
        <dbReference type="EMBL" id="XAH75942.1"/>
    </source>
</evidence>
<accession>A0ABZ3F331</accession>
<dbReference type="EMBL" id="CP146256">
    <property type="protein sequence ID" value="XAH75942.1"/>
    <property type="molecule type" value="Genomic_DNA"/>
</dbReference>
<evidence type="ECO:0000313" key="2">
    <source>
        <dbReference type="Proteomes" id="UP001451571"/>
    </source>
</evidence>
<reference evidence="1 2" key="1">
    <citation type="submission" date="2024-02" db="EMBL/GenBank/DDBJ databases">
        <title>Bacterial strain from lacustrine sediment.</title>
        <authorList>
            <person name="Petit C."/>
            <person name="Fadhlaoui K."/>
        </authorList>
    </citation>
    <scope>NUCLEOTIDE SEQUENCE [LARGE SCALE GENOMIC DNA]</scope>
    <source>
        <strain evidence="1 2">IPX-CK</strain>
    </source>
</reference>
<organism evidence="1 2">
    <name type="scientific">Kineothrix sedimenti</name>
    <dbReference type="NCBI Taxonomy" id="3123317"/>
    <lineage>
        <taxon>Bacteria</taxon>
        <taxon>Bacillati</taxon>
        <taxon>Bacillota</taxon>
        <taxon>Clostridia</taxon>
        <taxon>Lachnospirales</taxon>
        <taxon>Lachnospiraceae</taxon>
        <taxon>Kineothrix</taxon>
    </lineage>
</organism>